<accession>A0ABN9USA4</accession>
<sequence length="224" mass="24877">LKLDWVLGNAWADYFAKEGARSVGYAEGYVNLFKSAMVQAKLGARLLSYTLCRVLQLKIWGDREVDEPIVRKQKEVVQVLEHTFWVSADEGEAFSPWRREAVNYALAAATTVLGEDGDHYRQMSDATGAPLLQAQAHFAELGHTSQWSGQATVCTRCARTASDVTKKVLKLRDKCPGAAQCRETRRSQVKRILRFAKSVPMEFHGRLHELLSVPQGVAGATMGP</sequence>
<organism evidence="1 2">
    <name type="scientific">Prorocentrum cordatum</name>
    <dbReference type="NCBI Taxonomy" id="2364126"/>
    <lineage>
        <taxon>Eukaryota</taxon>
        <taxon>Sar</taxon>
        <taxon>Alveolata</taxon>
        <taxon>Dinophyceae</taxon>
        <taxon>Prorocentrales</taxon>
        <taxon>Prorocentraceae</taxon>
        <taxon>Prorocentrum</taxon>
    </lineage>
</organism>
<dbReference type="Proteomes" id="UP001189429">
    <property type="component" value="Unassembled WGS sequence"/>
</dbReference>
<gene>
    <name evidence="1" type="ORF">PCOR1329_LOCUS50496</name>
</gene>
<reference evidence="1" key="1">
    <citation type="submission" date="2023-10" db="EMBL/GenBank/DDBJ databases">
        <authorList>
            <person name="Chen Y."/>
            <person name="Shah S."/>
            <person name="Dougan E. K."/>
            <person name="Thang M."/>
            <person name="Chan C."/>
        </authorList>
    </citation>
    <scope>NUCLEOTIDE SEQUENCE [LARGE SCALE GENOMIC DNA]</scope>
</reference>
<protein>
    <submittedName>
        <fullName evidence="1">Uncharacterized protein</fullName>
    </submittedName>
</protein>
<dbReference type="EMBL" id="CAUYUJ010016111">
    <property type="protein sequence ID" value="CAK0861962.1"/>
    <property type="molecule type" value="Genomic_DNA"/>
</dbReference>
<name>A0ABN9USA4_9DINO</name>
<evidence type="ECO:0000313" key="2">
    <source>
        <dbReference type="Proteomes" id="UP001189429"/>
    </source>
</evidence>
<keyword evidence="2" id="KW-1185">Reference proteome</keyword>
<feature type="non-terminal residue" evidence="1">
    <location>
        <position position="1"/>
    </location>
</feature>
<evidence type="ECO:0000313" key="1">
    <source>
        <dbReference type="EMBL" id="CAK0861962.1"/>
    </source>
</evidence>
<comment type="caution">
    <text evidence="1">The sequence shown here is derived from an EMBL/GenBank/DDBJ whole genome shotgun (WGS) entry which is preliminary data.</text>
</comment>
<proteinExistence type="predicted"/>